<evidence type="ECO:0000313" key="2">
    <source>
        <dbReference type="EMBL" id="EUC42111.1"/>
    </source>
</evidence>
<proteinExistence type="inferred from homology"/>
<dbReference type="HOGENOM" id="CLU_021588_1_1_1"/>
<dbReference type="InterPro" id="IPR052985">
    <property type="entry name" value="CoA-trans_III_biosynth/detox"/>
</dbReference>
<evidence type="ECO:0000313" key="3">
    <source>
        <dbReference type="Proteomes" id="UP000054032"/>
    </source>
</evidence>
<dbReference type="PANTHER" id="PTHR48229">
    <property type="entry name" value="CAIB/BAIF FAMILY ENZYME (AFU_ORTHOLOGUE AFUA_1G05360)-RELATED"/>
    <property type="match status" value="1"/>
</dbReference>
<dbReference type="Proteomes" id="UP000054032">
    <property type="component" value="Unassembled WGS sequence"/>
</dbReference>
<gene>
    <name evidence="2" type="ORF">COCMIDRAFT_39817</name>
</gene>
<dbReference type="Pfam" id="PF02515">
    <property type="entry name" value="CoA_transf_3"/>
    <property type="match status" value="1"/>
</dbReference>
<evidence type="ECO:0000256" key="1">
    <source>
        <dbReference type="ARBA" id="ARBA00008383"/>
    </source>
</evidence>
<dbReference type="GO" id="GO:0003824">
    <property type="term" value="F:catalytic activity"/>
    <property type="evidence" value="ECO:0007669"/>
    <property type="project" value="InterPro"/>
</dbReference>
<dbReference type="PANTHER" id="PTHR48229:SF2">
    <property type="entry name" value="CAIB_BAIF FAMILY PROTEIN"/>
    <property type="match status" value="1"/>
</dbReference>
<dbReference type="GeneID" id="19123759"/>
<dbReference type="SUPFAM" id="SSF89796">
    <property type="entry name" value="CoA-transferase family III (CaiB/BaiF)"/>
    <property type="match status" value="2"/>
</dbReference>
<dbReference type="InterPro" id="IPR023606">
    <property type="entry name" value="CoA-Trfase_III_dom_1_sf"/>
</dbReference>
<reference evidence="2 3" key="1">
    <citation type="journal article" date="2013" name="PLoS Genet.">
        <title>Comparative genome structure, secondary metabolite, and effector coding capacity across Cochliobolus pathogens.</title>
        <authorList>
            <person name="Condon B.J."/>
            <person name="Leng Y."/>
            <person name="Wu D."/>
            <person name="Bushley K.E."/>
            <person name="Ohm R.A."/>
            <person name="Otillar R."/>
            <person name="Martin J."/>
            <person name="Schackwitz W."/>
            <person name="Grimwood J."/>
            <person name="MohdZainudin N."/>
            <person name="Xue C."/>
            <person name="Wang R."/>
            <person name="Manning V.A."/>
            <person name="Dhillon B."/>
            <person name="Tu Z.J."/>
            <person name="Steffenson B.J."/>
            <person name="Salamov A."/>
            <person name="Sun H."/>
            <person name="Lowry S."/>
            <person name="LaButti K."/>
            <person name="Han J."/>
            <person name="Copeland A."/>
            <person name="Lindquist E."/>
            <person name="Barry K."/>
            <person name="Schmutz J."/>
            <person name="Baker S.E."/>
            <person name="Ciuffetti L.M."/>
            <person name="Grigoriev I.V."/>
            <person name="Zhong S."/>
            <person name="Turgeon B.G."/>
        </authorList>
    </citation>
    <scope>NUCLEOTIDE SEQUENCE [LARGE SCALE GENOMIC DNA]</scope>
    <source>
        <strain evidence="2 3">ATCC 44560</strain>
    </source>
</reference>
<sequence length="480" mass="54093">MEPKPYSVSREADHIFCEHLLKDKQLRIPEKISAALWALATTFGNAIVRERFGVSQTACINADIASLFVMSVIIATVDEKPVYHPEIIPRLHRDNRFFHLHDSLNAGKSLTMLSLPLSNDMASSREDMFQTYASKVVEFDADWLDSEANEHWRQAGIVCLTENEFRASAQGQAIQNDGLYLIQPSDVGILAPVPYPNVKDASHRSLQGLRLLGLSRPDVRLLLLEGNLGKRDASIDLKSEWGRQTFRQLILDADIMLDGYWPGALERLGFGESYIRILARRRERGITVVRENCYRWHGPLVSRSGWQQISDCFTGVSWGMGQSIGLEEPIVPPLPNSDYQTGNLGLIGILTVVDRRANEGGSYTVSISLNQTNQFITSLGKLSTEVQVSLRALYLDFARRRLDEMMALVVKYVQAARVNMPTLSRSEYFDQKGCNFYHPERKLETLRFPTPPAKLDVTAIGYDIGSCLQNVYTPEWPART</sequence>
<dbReference type="KEGG" id="bor:COCMIDRAFT_39817"/>
<dbReference type="eggNOG" id="KOG3957">
    <property type="taxonomic scope" value="Eukaryota"/>
</dbReference>
<organism evidence="2 3">
    <name type="scientific">Bipolaris oryzae ATCC 44560</name>
    <dbReference type="NCBI Taxonomy" id="930090"/>
    <lineage>
        <taxon>Eukaryota</taxon>
        <taxon>Fungi</taxon>
        <taxon>Dikarya</taxon>
        <taxon>Ascomycota</taxon>
        <taxon>Pezizomycotina</taxon>
        <taxon>Dothideomycetes</taxon>
        <taxon>Pleosporomycetidae</taxon>
        <taxon>Pleosporales</taxon>
        <taxon>Pleosporineae</taxon>
        <taxon>Pleosporaceae</taxon>
        <taxon>Bipolaris</taxon>
    </lineage>
</organism>
<dbReference type="EMBL" id="KI964073">
    <property type="protein sequence ID" value="EUC42111.1"/>
    <property type="molecule type" value="Genomic_DNA"/>
</dbReference>
<name>W6ZF23_COCMI</name>
<dbReference type="OrthoDB" id="3691494at2759"/>
<keyword evidence="3" id="KW-1185">Reference proteome</keyword>
<dbReference type="AlphaFoldDB" id="W6ZF23"/>
<dbReference type="InterPro" id="IPR003673">
    <property type="entry name" value="CoA-Trfase_fam_III"/>
</dbReference>
<dbReference type="RefSeq" id="XP_007691385.1">
    <property type="nucleotide sequence ID" value="XM_007693195.1"/>
</dbReference>
<dbReference type="Gene3D" id="3.40.50.10540">
    <property type="entry name" value="Crotonobetainyl-coa:carnitine coa-transferase, domain 1"/>
    <property type="match status" value="1"/>
</dbReference>
<comment type="similarity">
    <text evidence="1">Belongs to the CoA-transferase III family.</text>
</comment>
<protein>
    <submittedName>
        <fullName evidence="2">Uncharacterized protein</fullName>
    </submittedName>
</protein>
<accession>W6ZF23</accession>